<dbReference type="SMART" id="SM00052">
    <property type="entry name" value="EAL"/>
    <property type="match status" value="1"/>
</dbReference>
<dbReference type="SUPFAM" id="SSF55785">
    <property type="entry name" value="PYP-like sensor domain (PAS domain)"/>
    <property type="match status" value="1"/>
</dbReference>
<dbReference type="STRING" id="45072.Lqua_3277"/>
<reference evidence="12 14" key="2">
    <citation type="submission" date="2018-06" db="EMBL/GenBank/DDBJ databases">
        <authorList>
            <consortium name="Pathogen Informatics"/>
            <person name="Doyle S."/>
        </authorList>
    </citation>
    <scope>NUCLEOTIDE SEQUENCE [LARGE SCALE GENOMIC DNA]</scope>
    <source>
        <strain evidence="12 14">NCTC12376</strain>
    </source>
</reference>
<dbReference type="PANTHER" id="PTHR44757:SF2">
    <property type="entry name" value="BIOFILM ARCHITECTURE MAINTENANCE PROTEIN MBAA"/>
    <property type="match status" value="1"/>
</dbReference>
<keyword evidence="5 7" id="KW-1133">Transmembrane helix</keyword>
<dbReference type="InterPro" id="IPR035919">
    <property type="entry name" value="EAL_sf"/>
</dbReference>
<dbReference type="GO" id="GO:0071111">
    <property type="term" value="F:cyclic-guanylate-specific phosphodiesterase activity"/>
    <property type="evidence" value="ECO:0007669"/>
    <property type="project" value="UniProtKB-EC"/>
</dbReference>
<dbReference type="InterPro" id="IPR029787">
    <property type="entry name" value="Nucleotide_cyclase"/>
</dbReference>
<dbReference type="CDD" id="cd01949">
    <property type="entry name" value="GGDEF"/>
    <property type="match status" value="1"/>
</dbReference>
<dbReference type="NCBIfam" id="TIGR00229">
    <property type="entry name" value="sensory_box"/>
    <property type="match status" value="1"/>
</dbReference>
<evidence type="ECO:0000313" key="12">
    <source>
        <dbReference type="EMBL" id="STY18259.1"/>
    </source>
</evidence>
<dbReference type="Pfam" id="PF05231">
    <property type="entry name" value="MASE1"/>
    <property type="match status" value="1"/>
</dbReference>
<dbReference type="InterPro" id="IPR000014">
    <property type="entry name" value="PAS"/>
</dbReference>
<dbReference type="SUPFAM" id="SSF55073">
    <property type="entry name" value="Nucleotide cyclase"/>
    <property type="match status" value="1"/>
</dbReference>
<keyword evidence="13" id="KW-1185">Reference proteome</keyword>
<evidence type="ECO:0000256" key="7">
    <source>
        <dbReference type="SAM" id="Phobius"/>
    </source>
</evidence>
<dbReference type="NCBIfam" id="TIGR00254">
    <property type="entry name" value="GGDEF"/>
    <property type="match status" value="1"/>
</dbReference>
<feature type="transmembrane region" description="Helical" evidence="7">
    <location>
        <begin position="476"/>
        <end position="500"/>
    </location>
</feature>
<dbReference type="PROSITE" id="PS50883">
    <property type="entry name" value="EAL"/>
    <property type="match status" value="1"/>
</dbReference>
<feature type="transmembrane region" description="Helical" evidence="7">
    <location>
        <begin position="86"/>
        <end position="109"/>
    </location>
</feature>
<keyword evidence="4 7" id="KW-0812">Transmembrane</keyword>
<reference evidence="11 13" key="1">
    <citation type="submission" date="2015-11" db="EMBL/GenBank/DDBJ databases">
        <title>Genomic analysis of 38 Legionella species identifies large and diverse effector repertoires.</title>
        <authorList>
            <person name="Burstein D."/>
            <person name="Amaro F."/>
            <person name="Zusman T."/>
            <person name="Lifshitz Z."/>
            <person name="Cohen O."/>
            <person name="Gilbert J.A."/>
            <person name="Pupko T."/>
            <person name="Shuman H.A."/>
            <person name="Segal G."/>
        </authorList>
    </citation>
    <scope>NUCLEOTIDE SEQUENCE [LARGE SCALE GENOMIC DNA]</scope>
    <source>
        <strain evidence="11 13">ATCC 49507</strain>
    </source>
</reference>
<dbReference type="Pfam" id="PF00563">
    <property type="entry name" value="EAL"/>
    <property type="match status" value="1"/>
</dbReference>
<evidence type="ECO:0000256" key="2">
    <source>
        <dbReference type="ARBA" id="ARBA00004651"/>
    </source>
</evidence>
<dbReference type="EMBL" id="LNYR01000048">
    <property type="protein sequence ID" value="KTD43376.1"/>
    <property type="molecule type" value="Genomic_DNA"/>
</dbReference>
<dbReference type="EMBL" id="UGOW01000001">
    <property type="protein sequence ID" value="STY18259.1"/>
    <property type="molecule type" value="Genomic_DNA"/>
</dbReference>
<dbReference type="SMART" id="SM00091">
    <property type="entry name" value="PAS"/>
    <property type="match status" value="1"/>
</dbReference>
<dbReference type="CDD" id="cd00130">
    <property type="entry name" value="PAS"/>
    <property type="match status" value="1"/>
</dbReference>
<evidence type="ECO:0000256" key="3">
    <source>
        <dbReference type="ARBA" id="ARBA00022475"/>
    </source>
</evidence>
<dbReference type="SUPFAM" id="SSF141868">
    <property type="entry name" value="EAL domain-like"/>
    <property type="match status" value="1"/>
</dbReference>
<evidence type="ECO:0000256" key="4">
    <source>
        <dbReference type="ARBA" id="ARBA00022692"/>
    </source>
</evidence>
<dbReference type="InterPro" id="IPR035965">
    <property type="entry name" value="PAS-like_dom_sf"/>
</dbReference>
<dbReference type="Gene3D" id="3.30.450.20">
    <property type="entry name" value="PAS domain"/>
    <property type="match status" value="1"/>
</dbReference>
<feature type="transmembrane region" description="Helical" evidence="7">
    <location>
        <begin position="197"/>
        <end position="217"/>
    </location>
</feature>
<dbReference type="CDD" id="cd01948">
    <property type="entry name" value="EAL"/>
    <property type="match status" value="1"/>
</dbReference>
<sequence length="1083" mass="123537">MGGDSLLTNSVKYNLAVLFLYILTGYIGLMLAVPPGYATAIWPPSGIALGFVLVYGLNTLPGIFIGSFILNIYITFNNVGNAIDLFVVVTGVITGTGAVLQAIFGWWLIKHFIQLNNPLHLPKDILLSALLTGPVSCIVNSTFSNVGLYLIGAISSENFLTSWVTWWTGDSTGVLIFTPVILIAFAQPAKLWRSRVVPILIPLCFTFCIVFLAHLFYSQAEYKRVQSKFIELTKYKFNRLADQLHLTTEMGKEMALFFTIVPEISNEDFQSLATSMVQENSYIQSILWVPNVAKRNQLNMKYQSSTTKMTQMNNDSLSTKSDYASVLFSQSSTGKFFQKGDDQSSIHDLNKMAKHFIQNKSFVFPIITSKNNRLDGVYIVTPVINNNKIAGYILMHIDIQELFNQKFNNFLKYSNLKLTNKPDDPNRAAVYEIYAKNVLMNQSRLFQTSSTFLFAGENWGFNATSSPYFINLEYSWHVWLSLTTTLFFCVFMNMILFILYGQRYLIQFLAEARTLQLQSEQAKNKLLLNATGEGLIWINLDYKIAIINSAAEQLLGYSSNELKDESIYKILIERIINDHAPPLESLTVYRAIHEQSVIRTKEAVFWKKDHSYIWVEYTCIPIIVNNEIDGAAIIFSDISERLENEAKLMNMAHVDPLTKLPNRLSFFEFLEHAIARAQRSKKQFGICFLDIDNFKLINDSLGHVYGDKLLTILPEKITPHLRDSDYFARIGGDEFGLICEETYKVNDLTRIMKRILNAFDKPIKIDDHYVKASLSIGIALYPKNGIDSETLLKNADNAMYQSKQKGKATFSFYNDSTNEKIMKYNKIEHALHQAIREKKYRIYYQPMLHAVSHTVFGIEALLRWEDEHLKHVPLVESLLIAEDRGIIYDLGKLILQQAFEEYCDISKNKANLLLAMNISIKQIENASFAQFIQALLKKFQIKPNELCLEITENSLINDKEHIINTMYRLHEFGIQFALDDFGIGFSSIHLLKKLPISFLKIDRSFIKGLDLNPDDATIVLTTIQLSHGLGIKSIAEGVESNEQLNLLNKWGCNIVQGYYFAQPMPLNELLIWMKEHETLLKTK</sequence>
<feature type="transmembrane region" description="Helical" evidence="7">
    <location>
        <begin position="130"/>
        <end position="152"/>
    </location>
</feature>
<dbReference type="SMART" id="SM00086">
    <property type="entry name" value="PAC"/>
    <property type="match status" value="2"/>
</dbReference>
<dbReference type="EC" id="3.1.4.52" evidence="12"/>
<dbReference type="Proteomes" id="UP000054639">
    <property type="component" value="Unassembled WGS sequence"/>
</dbReference>
<evidence type="ECO:0000256" key="5">
    <source>
        <dbReference type="ARBA" id="ARBA00022989"/>
    </source>
</evidence>
<dbReference type="FunFam" id="3.30.70.270:FF:000001">
    <property type="entry name" value="Diguanylate cyclase domain protein"/>
    <property type="match status" value="1"/>
</dbReference>
<evidence type="ECO:0000259" key="8">
    <source>
        <dbReference type="PROSITE" id="PS50112"/>
    </source>
</evidence>
<evidence type="ECO:0000313" key="13">
    <source>
        <dbReference type="Proteomes" id="UP000054639"/>
    </source>
</evidence>
<name>A0A378KVQ6_9GAMM</name>
<feature type="transmembrane region" description="Helical" evidence="7">
    <location>
        <begin position="46"/>
        <end position="74"/>
    </location>
</feature>
<dbReference type="InterPro" id="IPR001610">
    <property type="entry name" value="PAC"/>
</dbReference>
<dbReference type="InterPro" id="IPR042240">
    <property type="entry name" value="CHASE_sf"/>
</dbReference>
<keyword evidence="12" id="KW-0378">Hydrolase</keyword>
<dbReference type="PROSITE" id="PS50112">
    <property type="entry name" value="PAS"/>
    <property type="match status" value="1"/>
</dbReference>
<feature type="transmembrane region" description="Helical" evidence="7">
    <location>
        <begin position="164"/>
        <end position="185"/>
    </location>
</feature>
<dbReference type="InterPro" id="IPR000160">
    <property type="entry name" value="GGDEF_dom"/>
</dbReference>
<feature type="domain" description="EAL" evidence="9">
    <location>
        <begin position="824"/>
        <end position="1077"/>
    </location>
</feature>
<feature type="domain" description="PAS" evidence="8">
    <location>
        <begin position="520"/>
        <end position="595"/>
    </location>
</feature>
<dbReference type="InterPro" id="IPR007895">
    <property type="entry name" value="MASE1"/>
</dbReference>
<dbReference type="Gene3D" id="3.30.450.350">
    <property type="entry name" value="CHASE domain"/>
    <property type="match status" value="1"/>
</dbReference>
<gene>
    <name evidence="12" type="primary">gmr_9</name>
    <name evidence="11" type="ORF">Lqua_3277</name>
    <name evidence="12" type="ORF">NCTC12376_02077</name>
</gene>
<dbReference type="Gene3D" id="3.20.20.450">
    <property type="entry name" value="EAL domain"/>
    <property type="match status" value="1"/>
</dbReference>
<dbReference type="RefSeq" id="WP_065240197.1">
    <property type="nucleotide sequence ID" value="NZ_CAAAIL010000020.1"/>
</dbReference>
<evidence type="ECO:0000259" key="9">
    <source>
        <dbReference type="PROSITE" id="PS50883"/>
    </source>
</evidence>
<keyword evidence="3" id="KW-1003">Cell membrane</keyword>
<evidence type="ECO:0000313" key="14">
    <source>
        <dbReference type="Proteomes" id="UP000254230"/>
    </source>
</evidence>
<comment type="cofactor">
    <cofactor evidence="1">
        <name>Mg(2+)</name>
        <dbReference type="ChEBI" id="CHEBI:18420"/>
    </cofactor>
</comment>
<proteinExistence type="predicted"/>
<dbReference type="GO" id="GO:0005886">
    <property type="term" value="C:plasma membrane"/>
    <property type="evidence" value="ECO:0007669"/>
    <property type="project" value="UniProtKB-SubCell"/>
</dbReference>
<organism evidence="12 14">
    <name type="scientific">Legionella quateirensis</name>
    <dbReference type="NCBI Taxonomy" id="45072"/>
    <lineage>
        <taxon>Bacteria</taxon>
        <taxon>Pseudomonadati</taxon>
        <taxon>Pseudomonadota</taxon>
        <taxon>Gammaproteobacteria</taxon>
        <taxon>Legionellales</taxon>
        <taxon>Legionellaceae</taxon>
        <taxon>Legionella</taxon>
    </lineage>
</organism>
<dbReference type="Proteomes" id="UP000254230">
    <property type="component" value="Unassembled WGS sequence"/>
</dbReference>
<protein>
    <submittedName>
        <fullName evidence="12">Sensory box/GGDEF domain protein</fullName>
        <ecNumber evidence="12">3.1.4.52</ecNumber>
    </submittedName>
</protein>
<evidence type="ECO:0000256" key="1">
    <source>
        <dbReference type="ARBA" id="ARBA00001946"/>
    </source>
</evidence>
<dbReference type="Pfam" id="PF13426">
    <property type="entry name" value="PAS_9"/>
    <property type="match status" value="1"/>
</dbReference>
<evidence type="ECO:0000259" key="10">
    <source>
        <dbReference type="PROSITE" id="PS50887"/>
    </source>
</evidence>
<dbReference type="Pfam" id="PF00990">
    <property type="entry name" value="GGDEF"/>
    <property type="match status" value="1"/>
</dbReference>
<dbReference type="InterPro" id="IPR052155">
    <property type="entry name" value="Biofilm_reg_signaling"/>
</dbReference>
<dbReference type="PANTHER" id="PTHR44757">
    <property type="entry name" value="DIGUANYLATE CYCLASE DGCP"/>
    <property type="match status" value="1"/>
</dbReference>
<feature type="transmembrane region" description="Helical" evidence="7">
    <location>
        <begin position="15"/>
        <end position="34"/>
    </location>
</feature>
<dbReference type="AlphaFoldDB" id="A0A378KVQ6"/>
<accession>A0A378KVQ6</accession>
<feature type="domain" description="GGDEF" evidence="10">
    <location>
        <begin position="682"/>
        <end position="815"/>
    </location>
</feature>
<dbReference type="OrthoDB" id="5652464at2"/>
<comment type="subcellular location">
    <subcellularLocation>
        <location evidence="2">Cell membrane</location>
        <topology evidence="2">Multi-pass membrane protein</topology>
    </subcellularLocation>
</comment>
<dbReference type="PROSITE" id="PS50887">
    <property type="entry name" value="GGDEF"/>
    <property type="match status" value="1"/>
</dbReference>
<keyword evidence="6 7" id="KW-0472">Membrane</keyword>
<dbReference type="InterPro" id="IPR043128">
    <property type="entry name" value="Rev_trsase/Diguanyl_cyclase"/>
</dbReference>
<dbReference type="InterPro" id="IPR001633">
    <property type="entry name" value="EAL_dom"/>
</dbReference>
<evidence type="ECO:0000256" key="6">
    <source>
        <dbReference type="ARBA" id="ARBA00023136"/>
    </source>
</evidence>
<dbReference type="SMART" id="SM00267">
    <property type="entry name" value="GGDEF"/>
    <property type="match status" value="1"/>
</dbReference>
<evidence type="ECO:0000313" key="11">
    <source>
        <dbReference type="EMBL" id="KTD43376.1"/>
    </source>
</evidence>
<dbReference type="Gene3D" id="3.30.70.270">
    <property type="match status" value="1"/>
</dbReference>